<dbReference type="SUPFAM" id="SSF143422">
    <property type="entry name" value="Transposase IS200-like"/>
    <property type="match status" value="1"/>
</dbReference>
<dbReference type="SMART" id="SM01321">
    <property type="entry name" value="Y1_Tnp"/>
    <property type="match status" value="1"/>
</dbReference>
<dbReference type="InterPro" id="IPR036515">
    <property type="entry name" value="Transposase_17_sf"/>
</dbReference>
<sequence>MRDYDYTQAGAYFVTVCAQDRACLFGEIVDGEMRLNAAGEMVAAEWQALVGRFPGVELDGFTVMPNHIHAIVVLVGAGLVPARTCAGEEMGDHEGRPYGGWGNHEGRPYGDGRPPPTLGDVMGAFKSITTVSYTRGVKQSTWPGFRGRLWQRNYYEHIIRDTASLHGIREYIANNPLQWALDRENPINVGAGVVPASDRATTRVAPTVDGTTTRVAPTAWDEF</sequence>
<proteinExistence type="predicted"/>
<organism evidence="2 3">
    <name type="scientific">Banduia mediterranea</name>
    <dbReference type="NCBI Taxonomy" id="3075609"/>
    <lineage>
        <taxon>Bacteria</taxon>
        <taxon>Pseudomonadati</taxon>
        <taxon>Pseudomonadota</taxon>
        <taxon>Gammaproteobacteria</taxon>
        <taxon>Nevskiales</taxon>
        <taxon>Algiphilaceae</taxon>
        <taxon>Banduia</taxon>
    </lineage>
</organism>
<reference evidence="2 3" key="1">
    <citation type="submission" date="2023-09" db="EMBL/GenBank/DDBJ databases">
        <authorList>
            <person name="Rey-Velasco X."/>
        </authorList>
    </citation>
    <scope>NUCLEOTIDE SEQUENCE [LARGE SCALE GENOMIC DNA]</scope>
    <source>
        <strain evidence="2 3">W345</strain>
    </source>
</reference>
<dbReference type="Gene3D" id="3.30.70.1290">
    <property type="entry name" value="Transposase IS200-like"/>
    <property type="match status" value="1"/>
</dbReference>
<dbReference type="EMBL" id="JAVRIC010000037">
    <property type="protein sequence ID" value="MDT0499133.1"/>
    <property type="molecule type" value="Genomic_DNA"/>
</dbReference>
<dbReference type="Proteomes" id="UP001254608">
    <property type="component" value="Unassembled WGS sequence"/>
</dbReference>
<dbReference type="InterPro" id="IPR002686">
    <property type="entry name" value="Transposase_17"/>
</dbReference>
<gene>
    <name evidence="2" type="ORF">RM530_17455</name>
</gene>
<dbReference type="InterPro" id="IPR052715">
    <property type="entry name" value="RAYT_transposase"/>
</dbReference>
<evidence type="ECO:0000259" key="1">
    <source>
        <dbReference type="SMART" id="SM01321"/>
    </source>
</evidence>
<evidence type="ECO:0000313" key="3">
    <source>
        <dbReference type="Proteomes" id="UP001254608"/>
    </source>
</evidence>
<evidence type="ECO:0000313" key="2">
    <source>
        <dbReference type="EMBL" id="MDT0499133.1"/>
    </source>
</evidence>
<keyword evidence="3" id="KW-1185">Reference proteome</keyword>
<feature type="domain" description="Transposase IS200-like" evidence="1">
    <location>
        <begin position="7"/>
        <end position="175"/>
    </location>
</feature>
<comment type="caution">
    <text evidence="2">The sequence shown here is derived from an EMBL/GenBank/DDBJ whole genome shotgun (WGS) entry which is preliminary data.</text>
</comment>
<name>A0ABU2WMM5_9GAMM</name>
<protein>
    <submittedName>
        <fullName evidence="2">Transposase</fullName>
    </submittedName>
</protein>
<dbReference type="PANTHER" id="PTHR36966">
    <property type="entry name" value="REP-ASSOCIATED TYROSINE TRANSPOSASE"/>
    <property type="match status" value="1"/>
</dbReference>
<dbReference type="PANTHER" id="PTHR36966:SF1">
    <property type="entry name" value="REP-ASSOCIATED TYROSINE TRANSPOSASE"/>
    <property type="match status" value="1"/>
</dbReference>
<dbReference type="RefSeq" id="WP_311366543.1">
    <property type="nucleotide sequence ID" value="NZ_JAVRIC010000037.1"/>
</dbReference>
<accession>A0ABU2WMM5</accession>